<dbReference type="Proteomes" id="UP000216308">
    <property type="component" value="Unassembled WGS sequence"/>
</dbReference>
<dbReference type="PANTHER" id="PTHR30411">
    <property type="entry name" value="CYTOPLASMIC PROTEIN"/>
    <property type="match status" value="1"/>
</dbReference>
<organism evidence="2 3">
    <name type="scientific">Halorubrum halodurans</name>
    <dbReference type="NCBI Taxonomy" id="1383851"/>
    <lineage>
        <taxon>Archaea</taxon>
        <taxon>Methanobacteriati</taxon>
        <taxon>Methanobacteriota</taxon>
        <taxon>Stenosarchaea group</taxon>
        <taxon>Halobacteria</taxon>
        <taxon>Halobacteriales</taxon>
        <taxon>Haloferacaceae</taxon>
        <taxon>Halorubrum</taxon>
    </lineage>
</organism>
<comment type="caution">
    <text evidence="2">The sequence shown here is derived from an EMBL/GenBank/DDBJ whole genome shotgun (WGS) entry which is preliminary data.</text>
</comment>
<reference evidence="2 3" key="1">
    <citation type="journal article" date="2014" name="Front. Microbiol.">
        <title>Population and genomic analysis of the genus Halorubrum.</title>
        <authorList>
            <person name="Fullmer M.S."/>
            <person name="Soucy S.M."/>
            <person name="Swithers K.S."/>
            <person name="Makkay A.M."/>
            <person name="Wheeler R."/>
            <person name="Ventosa A."/>
            <person name="Gogarten J.P."/>
            <person name="Papke R.T."/>
        </authorList>
    </citation>
    <scope>NUCLEOTIDE SEQUENCE [LARGE SCALE GENOMIC DNA]</scope>
    <source>
        <strain evidence="2 3">Cb34</strain>
    </source>
</reference>
<protein>
    <recommendedName>
        <fullName evidence="1">YbaK/aminoacyl-tRNA synthetase-associated domain-containing protein</fullName>
    </recommendedName>
</protein>
<dbReference type="PANTHER" id="PTHR30411:SF1">
    <property type="entry name" value="CYTOPLASMIC PROTEIN"/>
    <property type="match status" value="1"/>
</dbReference>
<dbReference type="AlphaFoldDB" id="A0A256IPR2"/>
<evidence type="ECO:0000313" key="3">
    <source>
        <dbReference type="Proteomes" id="UP000216308"/>
    </source>
</evidence>
<dbReference type="CDD" id="cd04332">
    <property type="entry name" value="YbaK_like"/>
    <property type="match status" value="1"/>
</dbReference>
<dbReference type="InterPro" id="IPR007214">
    <property type="entry name" value="YbaK/aa-tRNA-synth-assoc-dom"/>
</dbReference>
<proteinExistence type="predicted"/>
<dbReference type="GO" id="GO:0002161">
    <property type="term" value="F:aminoacyl-tRNA deacylase activity"/>
    <property type="evidence" value="ECO:0007669"/>
    <property type="project" value="InterPro"/>
</dbReference>
<evidence type="ECO:0000313" key="2">
    <source>
        <dbReference type="EMBL" id="OYR58534.1"/>
    </source>
</evidence>
<accession>A0A256IPR2</accession>
<dbReference type="SUPFAM" id="SSF55826">
    <property type="entry name" value="YbaK/ProRS associated domain"/>
    <property type="match status" value="1"/>
</dbReference>
<dbReference type="EMBL" id="NHPJ01000030">
    <property type="protein sequence ID" value="OYR58534.1"/>
    <property type="molecule type" value="Genomic_DNA"/>
</dbReference>
<dbReference type="Pfam" id="PF04073">
    <property type="entry name" value="tRNA_edit"/>
    <property type="match status" value="1"/>
</dbReference>
<sequence>MDRINPARGRVAVEKRMVRTEITDYLRDRGIEYELLEHGDDALTSEKAAELRDVPLAEMLKSMVFLDDDREVVVAVVPAERNVDLGSLRAIADIDSLKFADEEVIESDLGYTIGAIPPFFPGRDCPIYMDSDVLRNDEVNFSSGRPDAGIEVEIRAFRKVMDEFDAERGAIGTTPD</sequence>
<name>A0A256IPR2_9EURY</name>
<gene>
    <name evidence="2" type="ORF">DJ70_02775</name>
</gene>
<keyword evidence="3" id="KW-1185">Reference proteome</keyword>
<feature type="domain" description="YbaK/aminoacyl-tRNA synthetase-associated" evidence="1">
    <location>
        <begin position="42"/>
        <end position="159"/>
    </location>
</feature>
<evidence type="ECO:0000259" key="1">
    <source>
        <dbReference type="Pfam" id="PF04073"/>
    </source>
</evidence>
<dbReference type="Gene3D" id="3.90.960.10">
    <property type="entry name" value="YbaK/aminoacyl-tRNA synthetase-associated domain"/>
    <property type="match status" value="1"/>
</dbReference>
<dbReference type="InterPro" id="IPR036754">
    <property type="entry name" value="YbaK/aa-tRNA-synt-asso_dom_sf"/>
</dbReference>